<dbReference type="GO" id="GO:0043546">
    <property type="term" value="F:molybdopterin cofactor binding"/>
    <property type="evidence" value="ECO:0007669"/>
    <property type="project" value="InterPro"/>
</dbReference>
<dbReference type="PANTHER" id="PTHR43105">
    <property type="entry name" value="RESPIRATORY NITRATE REDUCTASE"/>
    <property type="match status" value="1"/>
</dbReference>
<dbReference type="InterPro" id="IPR006657">
    <property type="entry name" value="MoPterin_dinucl-bd_dom"/>
</dbReference>
<dbReference type="GO" id="GO:0051539">
    <property type="term" value="F:4 iron, 4 sulfur cluster binding"/>
    <property type="evidence" value="ECO:0007669"/>
    <property type="project" value="UniProtKB-KW"/>
</dbReference>
<organism evidence="6 7">
    <name type="scientific">candidate division WOR_3 bacterium SM23_60</name>
    <dbReference type="NCBI Taxonomy" id="1703780"/>
    <lineage>
        <taxon>Bacteria</taxon>
        <taxon>Bacteria division WOR-3</taxon>
    </lineage>
</organism>
<dbReference type="AlphaFoldDB" id="A0A0S8GMG1"/>
<dbReference type="InterPro" id="IPR009010">
    <property type="entry name" value="Asp_de-COase-like_dom_sf"/>
</dbReference>
<dbReference type="PROSITE" id="PS51669">
    <property type="entry name" value="4FE4S_MOW_BIS_MGD"/>
    <property type="match status" value="1"/>
</dbReference>
<dbReference type="CDD" id="cd00368">
    <property type="entry name" value="Molybdopterin-Binding"/>
    <property type="match status" value="1"/>
</dbReference>
<dbReference type="InterPro" id="IPR006963">
    <property type="entry name" value="Mopterin_OxRdtase_4Fe-4S_dom"/>
</dbReference>
<dbReference type="SMART" id="SM00926">
    <property type="entry name" value="Molybdop_Fe4S4"/>
    <property type="match status" value="1"/>
</dbReference>
<feature type="domain" description="4Fe-4S Mo/W bis-MGD-type" evidence="5">
    <location>
        <begin position="9"/>
        <end position="64"/>
    </location>
</feature>
<evidence type="ECO:0000256" key="4">
    <source>
        <dbReference type="ARBA" id="ARBA00023014"/>
    </source>
</evidence>
<keyword evidence="1" id="KW-0004">4Fe-4S</keyword>
<dbReference type="GO" id="GO:0016020">
    <property type="term" value="C:membrane"/>
    <property type="evidence" value="ECO:0007669"/>
    <property type="project" value="TreeGrafter"/>
</dbReference>
<name>A0A0S8GMG1_UNCW3</name>
<keyword evidence="3" id="KW-0408">Iron</keyword>
<dbReference type="InterPro" id="IPR050123">
    <property type="entry name" value="Prok_molybdopt-oxidoreductase"/>
</dbReference>
<proteinExistence type="predicted"/>
<dbReference type="Pfam" id="PF04879">
    <property type="entry name" value="Molybdop_Fe4S4"/>
    <property type="match status" value="1"/>
</dbReference>
<dbReference type="Pfam" id="PF01568">
    <property type="entry name" value="Molydop_binding"/>
    <property type="match status" value="1"/>
</dbReference>
<dbReference type="Gene3D" id="3.30.200.210">
    <property type="match status" value="1"/>
</dbReference>
<gene>
    <name evidence="6" type="ORF">AMJ87_00485</name>
</gene>
<sequence>MKKIDPNAVTVKKALCPFCSYGCDFGVVFDDFGIKGVEYIKTGSSEGRLCPRGSAAAIYLDHPRRLSTPLKKGKFVDWSKMSKELSKIIGSPKSIAFTVDRNVTPEEYSAIVGFCKKIGIDDIASTYFEPDAHLVPFMAEPFSMTEMEGTQLVIVLGDPFNYAPMSSRAIIDWKLSNKKNRLVVIDSVNTHTAGFADRFLRVNIGTEPLLLLALANEEYKDIDVAEMTGIDASAIKEISSAIRDAAKGLIFACLSFGRTYDPVLIAESLARLHEFSGMKVVPFVEFAAYYGTQNFATLVEKAKKKKIKYLLNFGELFPFHYPQIMTDFKAVNIYATSTFKYNDHNLLPVPLALEKKGSVITTFGKKKLSGNIEPPSGAKPIVDILNMLSSGYGEAKTTTASKPKLDVQNRLRNLAERAIPRRKNIRLIGEEIAYNFMGFFEPETLKMHPVDAVELGITAHDTVSVSSRHGSVDLAVKLTRDVGKGVVAVAAETPAVRGLFDYEYDNDTKGVNFIPTEVKICRKE</sequence>
<dbReference type="Gene3D" id="2.40.40.20">
    <property type="match status" value="1"/>
</dbReference>
<evidence type="ECO:0000256" key="3">
    <source>
        <dbReference type="ARBA" id="ARBA00023004"/>
    </source>
</evidence>
<dbReference type="Proteomes" id="UP000051096">
    <property type="component" value="Unassembled WGS sequence"/>
</dbReference>
<comment type="caution">
    <text evidence="6">The sequence shown here is derived from an EMBL/GenBank/DDBJ whole genome shotgun (WGS) entry which is preliminary data.</text>
</comment>
<dbReference type="SUPFAM" id="SSF50692">
    <property type="entry name" value="ADC-like"/>
    <property type="match status" value="1"/>
</dbReference>
<protein>
    <recommendedName>
        <fullName evidence="5">4Fe-4S Mo/W bis-MGD-type domain-containing protein</fullName>
    </recommendedName>
</protein>
<dbReference type="GO" id="GO:0016491">
    <property type="term" value="F:oxidoreductase activity"/>
    <property type="evidence" value="ECO:0007669"/>
    <property type="project" value="InterPro"/>
</dbReference>
<evidence type="ECO:0000256" key="2">
    <source>
        <dbReference type="ARBA" id="ARBA00022723"/>
    </source>
</evidence>
<dbReference type="EMBL" id="LJUO01000002">
    <property type="protein sequence ID" value="KPK73825.1"/>
    <property type="molecule type" value="Genomic_DNA"/>
</dbReference>
<keyword evidence="2" id="KW-0479">Metal-binding</keyword>
<dbReference type="PANTHER" id="PTHR43105:SF10">
    <property type="entry name" value="NADH-QUINONE OXIDOREDUCTASE SUBUNIT G"/>
    <property type="match status" value="1"/>
</dbReference>
<evidence type="ECO:0000313" key="6">
    <source>
        <dbReference type="EMBL" id="KPK73825.1"/>
    </source>
</evidence>
<evidence type="ECO:0000256" key="1">
    <source>
        <dbReference type="ARBA" id="ARBA00022485"/>
    </source>
</evidence>
<dbReference type="SUPFAM" id="SSF53706">
    <property type="entry name" value="Formate dehydrogenase/DMSO reductase, domains 1-3"/>
    <property type="match status" value="1"/>
</dbReference>
<accession>A0A0S8GMG1</accession>
<keyword evidence="4" id="KW-0411">Iron-sulfur</keyword>
<dbReference type="Gene3D" id="3.40.228.10">
    <property type="entry name" value="Dimethylsulfoxide Reductase, domain 2"/>
    <property type="match status" value="1"/>
</dbReference>
<reference evidence="6 7" key="1">
    <citation type="journal article" date="2015" name="Microbiome">
        <title>Genomic resolution of linkages in carbon, nitrogen, and sulfur cycling among widespread estuary sediment bacteria.</title>
        <authorList>
            <person name="Baker B.J."/>
            <person name="Lazar C.S."/>
            <person name="Teske A.P."/>
            <person name="Dick G.J."/>
        </authorList>
    </citation>
    <scope>NUCLEOTIDE SEQUENCE [LARGE SCALE GENOMIC DNA]</scope>
    <source>
        <strain evidence="6">SM23_60</strain>
    </source>
</reference>
<evidence type="ECO:0000259" key="5">
    <source>
        <dbReference type="PROSITE" id="PS51669"/>
    </source>
</evidence>
<dbReference type="CDD" id="cd02775">
    <property type="entry name" value="MopB_CT"/>
    <property type="match status" value="1"/>
</dbReference>
<dbReference type="GO" id="GO:0046872">
    <property type="term" value="F:metal ion binding"/>
    <property type="evidence" value="ECO:0007669"/>
    <property type="project" value="UniProtKB-KW"/>
</dbReference>
<evidence type="ECO:0000313" key="7">
    <source>
        <dbReference type="Proteomes" id="UP000051096"/>
    </source>
</evidence>